<dbReference type="PANTHER" id="PTHR30075:SF2">
    <property type="entry name" value="GLYCINE--TRNA LIGASE, CHLOROPLASTIC_MITOCHONDRIAL 2"/>
    <property type="match status" value="1"/>
</dbReference>
<proteinExistence type="inferred from homology"/>
<dbReference type="SUPFAM" id="SSF109604">
    <property type="entry name" value="HD-domain/PDEase-like"/>
    <property type="match status" value="1"/>
</dbReference>
<comment type="subcellular location">
    <subcellularLocation>
        <location evidence="8">Cytoplasm</location>
    </subcellularLocation>
</comment>
<dbReference type="EMBL" id="CP106878">
    <property type="protein sequence ID" value="WAA10387.1"/>
    <property type="molecule type" value="Genomic_DNA"/>
</dbReference>
<evidence type="ECO:0000256" key="5">
    <source>
        <dbReference type="ARBA" id="ARBA00022917"/>
    </source>
</evidence>
<keyword evidence="4 8" id="KW-0067">ATP-binding</keyword>
<keyword evidence="8" id="KW-0963">Cytoplasm</keyword>
<dbReference type="GO" id="GO:0004820">
    <property type="term" value="F:glycine-tRNA ligase activity"/>
    <property type="evidence" value="ECO:0007669"/>
    <property type="project" value="UniProtKB-UniRule"/>
</dbReference>
<comment type="catalytic activity">
    <reaction evidence="7 8">
        <text>tRNA(Gly) + glycine + ATP = glycyl-tRNA(Gly) + AMP + diphosphate</text>
        <dbReference type="Rhea" id="RHEA:16013"/>
        <dbReference type="Rhea" id="RHEA-COMP:9664"/>
        <dbReference type="Rhea" id="RHEA-COMP:9683"/>
        <dbReference type="ChEBI" id="CHEBI:30616"/>
        <dbReference type="ChEBI" id="CHEBI:33019"/>
        <dbReference type="ChEBI" id="CHEBI:57305"/>
        <dbReference type="ChEBI" id="CHEBI:78442"/>
        <dbReference type="ChEBI" id="CHEBI:78522"/>
        <dbReference type="ChEBI" id="CHEBI:456215"/>
        <dbReference type="EC" id="6.1.1.14"/>
    </reaction>
</comment>
<sequence>MKTNDFLLEIGLEEVPARFINLAQKQFVSKIEQLLQTNRISYGHIRSFSTPRRLAVLVEHVAEKQLDVEEEVKGPSKKVALDEHGNWTKAAVGFTKGQGKTTEDIYFREVKGTEYVYVKKYKKGEETEKILQRVDEVITSLSFPKNMKWSSFDLRYIRPIRWIVALYGDRVIDLNITNVPSGKMTYGHRFLGNKVAIDEPENYERLLLSQYVIADEKKRKEAIVQQMNELAEQHRWVIPMDEELLQEVTNLVEYPTVLYGEFDEEFLQLPNDVLITTMKEHQRYFPVKNTEGTLLPYFVTVRNGDHRHLQTVRRGNEKVLRARLKDAVFFYQEDQKLSIENCLEKLKHVVYHDEIGTYSEKLARVRKLAEFISSEMDLATEKKNTVVRAAEICKFDLVTQMVGEFPELQGTMGEQYARIFGEADSVSKAIREHYLPKHAEDELPESEVGVVVSIADKIDTIVSLFAVGLVPTGSQDPYGLRRQAAGIVRILAEKNWPLSFEELLNKSLLLTESFQKRSKEEILSDLKGFFQLRFKHLLDERKIRYDIVDAVLRAPVKTVHSLIDRAELLQEMKDTPSFKTDMEALIRVIHIAEKCDEEMTVDPSLFDNESENLLYENYVTIKKELHRVDNREYYQLLVGLKDSINDFFDCTMVMVDSKTVRNNRLSLLKKIAEIILAFAHFQHISVK</sequence>
<evidence type="ECO:0000313" key="9">
    <source>
        <dbReference type="EMBL" id="WAA10387.1"/>
    </source>
</evidence>
<evidence type="ECO:0000256" key="6">
    <source>
        <dbReference type="ARBA" id="ARBA00023146"/>
    </source>
</evidence>
<dbReference type="NCBIfam" id="TIGR00211">
    <property type="entry name" value="glyS"/>
    <property type="match status" value="1"/>
</dbReference>
<dbReference type="PANTHER" id="PTHR30075">
    <property type="entry name" value="GLYCYL-TRNA SYNTHETASE"/>
    <property type="match status" value="1"/>
</dbReference>
<evidence type="ECO:0000256" key="1">
    <source>
        <dbReference type="ARBA" id="ARBA00008226"/>
    </source>
</evidence>
<keyword evidence="3 8" id="KW-0547">Nucleotide-binding</keyword>
<reference evidence="9" key="1">
    <citation type="submission" date="2022-09" db="EMBL/GenBank/DDBJ databases">
        <title>Complete Genomes of Fervidibacillus albus and Fervidibacillus halotolerans isolated from tidal flat sediments.</title>
        <authorList>
            <person name="Kwon K.K."/>
            <person name="Yang S.-H."/>
            <person name="Park M.J."/>
            <person name="Oh H.-M."/>
        </authorList>
    </citation>
    <scope>NUCLEOTIDE SEQUENCE</scope>
    <source>
        <strain evidence="9">MEBiC13591</strain>
    </source>
</reference>
<name>A0A9E8LVT4_9BACI</name>
<evidence type="ECO:0000256" key="7">
    <source>
        <dbReference type="ARBA" id="ARBA00047937"/>
    </source>
</evidence>
<keyword evidence="2 8" id="KW-0436">Ligase</keyword>
<evidence type="ECO:0000256" key="2">
    <source>
        <dbReference type="ARBA" id="ARBA00022598"/>
    </source>
</evidence>
<dbReference type="GO" id="GO:0005524">
    <property type="term" value="F:ATP binding"/>
    <property type="evidence" value="ECO:0007669"/>
    <property type="project" value="UniProtKB-UniRule"/>
</dbReference>
<protein>
    <recommendedName>
        <fullName evidence="8">Glycine--tRNA ligase beta subunit</fullName>
        <ecNumber evidence="8">6.1.1.14</ecNumber>
    </recommendedName>
    <alternativeName>
        <fullName evidence="8">Glycyl-tRNA synthetase beta subunit</fullName>
        <shortName evidence="8">GlyRS</shortName>
    </alternativeName>
</protein>
<dbReference type="KEGG" id="faf:OE104_03380"/>
<keyword evidence="5 8" id="KW-0648">Protein biosynthesis</keyword>
<dbReference type="Proteomes" id="UP001164718">
    <property type="component" value="Chromosome"/>
</dbReference>
<comment type="subunit">
    <text evidence="8">Tetramer of two alpha and two beta subunits.</text>
</comment>
<dbReference type="PROSITE" id="PS50861">
    <property type="entry name" value="AA_TRNA_LIGASE_II_GLYAB"/>
    <property type="match status" value="1"/>
</dbReference>
<keyword evidence="6 8" id="KW-0030">Aminoacyl-tRNA synthetase</keyword>
<dbReference type="InterPro" id="IPR015944">
    <property type="entry name" value="Gly-tRNA-synth_bsu"/>
</dbReference>
<dbReference type="PRINTS" id="PR01045">
    <property type="entry name" value="TRNASYNTHGB"/>
</dbReference>
<keyword evidence="10" id="KW-1185">Reference proteome</keyword>
<dbReference type="RefSeq" id="WP_275418173.1">
    <property type="nucleotide sequence ID" value="NZ_CP106878.1"/>
</dbReference>
<accession>A0A9E8LVT4</accession>
<dbReference type="GO" id="GO:0006426">
    <property type="term" value="P:glycyl-tRNA aminoacylation"/>
    <property type="evidence" value="ECO:0007669"/>
    <property type="project" value="UniProtKB-UniRule"/>
</dbReference>
<comment type="similarity">
    <text evidence="1 8">Belongs to the class-II aminoacyl-tRNA synthetase family.</text>
</comment>
<organism evidence="9 10">
    <name type="scientific">Fervidibacillus albus</name>
    <dbReference type="NCBI Taxonomy" id="2980026"/>
    <lineage>
        <taxon>Bacteria</taxon>
        <taxon>Bacillati</taxon>
        <taxon>Bacillota</taxon>
        <taxon>Bacilli</taxon>
        <taxon>Bacillales</taxon>
        <taxon>Bacillaceae</taxon>
        <taxon>Fervidibacillus</taxon>
    </lineage>
</organism>
<dbReference type="HAMAP" id="MF_00255">
    <property type="entry name" value="Gly_tRNA_synth_beta"/>
    <property type="match status" value="1"/>
</dbReference>
<dbReference type="Pfam" id="PF02092">
    <property type="entry name" value="tRNA_synt_2f"/>
    <property type="match status" value="1"/>
</dbReference>
<dbReference type="AlphaFoldDB" id="A0A9E8LVT4"/>
<evidence type="ECO:0000313" key="10">
    <source>
        <dbReference type="Proteomes" id="UP001164718"/>
    </source>
</evidence>
<dbReference type="EC" id="6.1.1.14" evidence="8"/>
<evidence type="ECO:0000256" key="8">
    <source>
        <dbReference type="HAMAP-Rule" id="MF_00255"/>
    </source>
</evidence>
<evidence type="ECO:0000256" key="4">
    <source>
        <dbReference type="ARBA" id="ARBA00022840"/>
    </source>
</evidence>
<dbReference type="InterPro" id="IPR006194">
    <property type="entry name" value="Gly-tRNA-synth_heterodimer"/>
</dbReference>
<gene>
    <name evidence="8 9" type="primary">glyS</name>
    <name evidence="9" type="ORF">OE104_03380</name>
</gene>
<dbReference type="GO" id="GO:0005829">
    <property type="term" value="C:cytosol"/>
    <property type="evidence" value="ECO:0007669"/>
    <property type="project" value="TreeGrafter"/>
</dbReference>
<evidence type="ECO:0000256" key="3">
    <source>
        <dbReference type="ARBA" id="ARBA00022741"/>
    </source>
</evidence>